<feature type="domain" description="Solute-binding protein family 3/N-terminal" evidence="1">
    <location>
        <begin position="38"/>
        <end position="256"/>
    </location>
</feature>
<accession>A0ABW5BJ20</accession>
<dbReference type="Gene3D" id="3.40.190.10">
    <property type="entry name" value="Periplasmic binding protein-like II"/>
    <property type="match status" value="2"/>
</dbReference>
<dbReference type="InterPro" id="IPR001638">
    <property type="entry name" value="Solute-binding_3/MltF_N"/>
</dbReference>
<proteinExistence type="predicted"/>
<organism evidence="2 3">
    <name type="scientific">Kiloniella antarctica</name>
    <dbReference type="NCBI Taxonomy" id="1550907"/>
    <lineage>
        <taxon>Bacteria</taxon>
        <taxon>Pseudomonadati</taxon>
        <taxon>Pseudomonadota</taxon>
        <taxon>Alphaproteobacteria</taxon>
        <taxon>Rhodospirillales</taxon>
        <taxon>Kiloniellaceae</taxon>
        <taxon>Kiloniella</taxon>
    </lineage>
</organism>
<dbReference type="SMART" id="SM00062">
    <property type="entry name" value="PBPb"/>
    <property type="match status" value="1"/>
</dbReference>
<dbReference type="Pfam" id="PF00497">
    <property type="entry name" value="SBP_bac_3"/>
    <property type="match status" value="1"/>
</dbReference>
<dbReference type="RefSeq" id="WP_380251432.1">
    <property type="nucleotide sequence ID" value="NZ_JBHUII010000004.1"/>
</dbReference>
<dbReference type="SUPFAM" id="SSF53850">
    <property type="entry name" value="Periplasmic binding protein-like II"/>
    <property type="match status" value="1"/>
</dbReference>
<name>A0ABW5BJ20_9PROT</name>
<evidence type="ECO:0000313" key="3">
    <source>
        <dbReference type="Proteomes" id="UP001597294"/>
    </source>
</evidence>
<evidence type="ECO:0000313" key="2">
    <source>
        <dbReference type="EMBL" id="MFD2206143.1"/>
    </source>
</evidence>
<comment type="caution">
    <text evidence="2">The sequence shown here is derived from an EMBL/GenBank/DDBJ whole genome shotgun (WGS) entry which is preliminary data.</text>
</comment>
<evidence type="ECO:0000259" key="1">
    <source>
        <dbReference type="SMART" id="SM00062"/>
    </source>
</evidence>
<dbReference type="PANTHER" id="PTHR38834">
    <property type="entry name" value="PERIPLASMIC SUBSTRATE BINDING PROTEIN FAMILY 3"/>
    <property type="match status" value="1"/>
</dbReference>
<reference evidence="3" key="1">
    <citation type="journal article" date="2019" name="Int. J. Syst. Evol. Microbiol.">
        <title>The Global Catalogue of Microorganisms (GCM) 10K type strain sequencing project: providing services to taxonomists for standard genome sequencing and annotation.</title>
        <authorList>
            <consortium name="The Broad Institute Genomics Platform"/>
            <consortium name="The Broad Institute Genome Sequencing Center for Infectious Disease"/>
            <person name="Wu L."/>
            <person name="Ma J."/>
        </authorList>
    </citation>
    <scope>NUCLEOTIDE SEQUENCE [LARGE SCALE GENOMIC DNA]</scope>
    <source>
        <strain evidence="3">CGMCC 4.7192</strain>
    </source>
</reference>
<dbReference type="Proteomes" id="UP001597294">
    <property type="component" value="Unassembled WGS sequence"/>
</dbReference>
<keyword evidence="3" id="KW-1185">Reference proteome</keyword>
<protein>
    <submittedName>
        <fullName evidence="2">Substrate-binding periplasmic protein</fullName>
    </submittedName>
</protein>
<dbReference type="PANTHER" id="PTHR38834:SF3">
    <property type="entry name" value="SOLUTE-BINDING PROTEIN FAMILY 3_N-TERMINAL DOMAIN-CONTAINING PROTEIN"/>
    <property type="match status" value="1"/>
</dbReference>
<gene>
    <name evidence="2" type="ORF">ACFSKO_10985</name>
</gene>
<sequence>MIKHIFPSKYVGFGTSVLVLCFVFYYTSSNVFAQNNDALYIVTENYPPYEMSEPQNELRGFDYEVATEIFKQMGYRSKIDFLPWGRVLMLTRKGKTVGVLTCAKNKERSNYIIFSDPISDFTHGFFVRSEFQGPVPKSLRDVRGQKIASIKGYESQQELLDAGLEPLEVTNTPSAIKTLLARRFDYLYVAEETTAFTIKNMGHTDKFAFHPLGKKSFHFCFSKNYPNVEKIVVEFNETLAKIKLSGWYDEIHAKYR</sequence>
<dbReference type="EMBL" id="JBHUII010000004">
    <property type="protein sequence ID" value="MFD2206143.1"/>
    <property type="molecule type" value="Genomic_DNA"/>
</dbReference>